<dbReference type="EMBL" id="AE001437">
    <property type="protein sequence ID" value="AAK80954.1"/>
    <property type="molecule type" value="Genomic_DNA"/>
</dbReference>
<dbReference type="Proteomes" id="UP000000814">
    <property type="component" value="Chromosome"/>
</dbReference>
<reference evidence="1 2" key="1">
    <citation type="journal article" date="2001" name="J. Bacteriol.">
        <title>Genome sequence and comparative analysis of the solvent-producing bacterium Clostridium acetobutylicum.</title>
        <authorList>
            <person name="Nolling J."/>
            <person name="Breton G."/>
            <person name="Omelchenko M.V."/>
            <person name="Makarova K.S."/>
            <person name="Zeng Q."/>
            <person name="Gibson R."/>
            <person name="Lee H.M."/>
            <person name="Dubois J."/>
            <person name="Qiu D."/>
            <person name="Hitti J."/>
            <person name="Wolf Y.I."/>
            <person name="Tatusov R.L."/>
            <person name="Sabathe F."/>
            <person name="Doucette-Stamm L."/>
            <person name="Soucaille P."/>
            <person name="Daly M.J."/>
            <person name="Bennett G.N."/>
            <person name="Koonin E.V."/>
            <person name="Smith D.R."/>
        </authorList>
    </citation>
    <scope>NUCLEOTIDE SEQUENCE [LARGE SCALE GENOMIC DNA]</scope>
    <source>
        <strain evidence="2">ATCC 824 / DSM 792 / JCM 1419 / LMG 5710 / VKM B-1787</strain>
    </source>
</reference>
<gene>
    <name evidence="1" type="ordered locus">CA_C3013</name>
</gene>
<dbReference type="GeneID" id="44999500"/>
<dbReference type="KEGG" id="cac:CA_C3013"/>
<dbReference type="Pfam" id="PF09929">
    <property type="entry name" value="DUF2161"/>
    <property type="match status" value="1"/>
</dbReference>
<dbReference type="InterPro" id="IPR018679">
    <property type="entry name" value="DUF2161"/>
</dbReference>
<organism evidence="1 2">
    <name type="scientific">Clostridium acetobutylicum (strain ATCC 824 / DSM 792 / JCM 1419 / IAM 19013 / LMG 5710 / NBRC 13948 / NRRL B-527 / VKM B-1787 / 2291 / W)</name>
    <dbReference type="NCBI Taxonomy" id="272562"/>
    <lineage>
        <taxon>Bacteria</taxon>
        <taxon>Bacillati</taxon>
        <taxon>Bacillota</taxon>
        <taxon>Clostridia</taxon>
        <taxon>Eubacteriales</taxon>
        <taxon>Clostridiaceae</taxon>
        <taxon>Clostridium</taxon>
    </lineage>
</organism>
<name>Q97EU3_CLOAB</name>
<dbReference type="STRING" id="272562.CA_C3013"/>
<dbReference type="eggNOG" id="COG5482">
    <property type="taxonomic scope" value="Bacteria"/>
</dbReference>
<evidence type="ECO:0000313" key="1">
    <source>
        <dbReference type="EMBL" id="AAK80954.1"/>
    </source>
</evidence>
<dbReference type="RefSeq" id="WP_010966295.1">
    <property type="nucleotide sequence ID" value="NC_003030.1"/>
</dbReference>
<sequence>MAAKDRTESDMSKPIEDFFTNDGYVVRNEVEDCDVTAIKEDILIVIELKKNLTVKLLSQAVKRQKTADLVYIAVLKPKKMKMNSSLRDIYHLIRRLELGLIWVSFVGNKGILEIAIEPEAFDRKKIVSMNKKKRDKIINEIKNRHKNFNVGGSVHKKLITAYREQAIFIACCLKEFGSMSPASLKKLGTDEKKTSSILYVNHYGWFDRVGRGIYKLNDMGYKALETYKEIAEYYYEKINQNT</sequence>
<dbReference type="HOGENOM" id="CLU_075295_0_0_9"/>
<protein>
    <submittedName>
        <fullName evidence="1">Uncharacterized protein</fullName>
    </submittedName>
</protein>
<proteinExistence type="predicted"/>
<accession>Q97EU3</accession>
<dbReference type="AlphaFoldDB" id="Q97EU3"/>
<keyword evidence="2" id="KW-1185">Reference proteome</keyword>
<dbReference type="PIR" id="G97270">
    <property type="entry name" value="G97270"/>
</dbReference>
<dbReference type="OrthoDB" id="9795163at2"/>
<dbReference type="PATRIC" id="fig|272562.8.peg.3196"/>
<evidence type="ECO:0000313" key="2">
    <source>
        <dbReference type="Proteomes" id="UP000000814"/>
    </source>
</evidence>